<comment type="cofactor">
    <cofactor evidence="10">
        <name>Mg(2+)</name>
        <dbReference type="ChEBI" id="CHEBI:18420"/>
    </cofactor>
</comment>
<dbReference type="SUPFAM" id="SSF56214">
    <property type="entry name" value="4'-phosphopantetheinyl transferase"/>
    <property type="match status" value="1"/>
</dbReference>
<protein>
    <recommendedName>
        <fullName evidence="10">Holo-[acyl-carrier-protein] synthase</fullName>
        <shortName evidence="10">Holo-ACP synthase</shortName>
        <ecNumber evidence="10">2.7.8.7</ecNumber>
    </recommendedName>
    <alternativeName>
        <fullName evidence="10">4'-phosphopantetheinyl transferase AcpS</fullName>
    </alternativeName>
</protein>
<dbReference type="InterPro" id="IPR037143">
    <property type="entry name" value="4-PPantetheinyl_Trfase_dom_sf"/>
</dbReference>
<dbReference type="InterPro" id="IPR004568">
    <property type="entry name" value="Ppantetheine-prot_Trfase_dom"/>
</dbReference>
<dbReference type="AlphaFoldDB" id="H6Q5B6"/>
<comment type="similarity">
    <text evidence="10">Belongs to the P-Pant transferase superfamily. AcpS family.</text>
</comment>
<feature type="domain" description="4'-phosphopantetheinyl transferase" evidence="11">
    <location>
        <begin position="5"/>
        <end position="125"/>
    </location>
</feature>
<evidence type="ECO:0000256" key="2">
    <source>
        <dbReference type="ARBA" id="ARBA00022679"/>
    </source>
</evidence>
<organism evidence="12 13">
    <name type="scientific">Wigglesworthia glossinidia endosymbiont of Glossina morsitans morsitans</name>
    <name type="common">Yale colony</name>
    <dbReference type="NCBI Taxonomy" id="1142511"/>
    <lineage>
        <taxon>Bacteria</taxon>
        <taxon>Pseudomonadati</taxon>
        <taxon>Pseudomonadota</taxon>
        <taxon>Gammaproteobacteria</taxon>
        <taxon>Enterobacterales</taxon>
        <taxon>Erwiniaceae</taxon>
        <taxon>Wigglesworthia</taxon>
    </lineage>
</organism>
<keyword evidence="7 10" id="KW-0275">Fatty acid biosynthesis</keyword>
<evidence type="ECO:0000256" key="8">
    <source>
        <dbReference type="ARBA" id="ARBA00050875"/>
    </source>
</evidence>
<dbReference type="HAMAP" id="MF_00101">
    <property type="entry name" value="AcpS"/>
    <property type="match status" value="1"/>
</dbReference>
<gene>
    <name evidence="10 12" type="primary">acpS</name>
    <name evidence="12" type="synonym">dpj</name>
    <name evidence="12" type="ORF">WIGMOR_0587</name>
</gene>
<evidence type="ECO:0000256" key="7">
    <source>
        <dbReference type="ARBA" id="ARBA00023160"/>
    </source>
</evidence>
<dbReference type="HOGENOM" id="CLU_089696_3_1_6"/>
<evidence type="ECO:0000256" key="1">
    <source>
        <dbReference type="ARBA" id="ARBA00022516"/>
    </source>
</evidence>
<evidence type="ECO:0000256" key="9">
    <source>
        <dbReference type="ARBA" id="ARBA00054726"/>
    </source>
</evidence>
<dbReference type="NCBIfam" id="TIGR00556">
    <property type="entry name" value="pantethn_trn"/>
    <property type="match status" value="1"/>
</dbReference>
<evidence type="ECO:0000313" key="12">
    <source>
        <dbReference type="EMBL" id="AFA41401.1"/>
    </source>
</evidence>
<sequence>MTIIGIGIDIVSIKRINKVILYYGNRFIKKILSKNEEIQYYGLLNTHIRKSIYFLAKHLAAKEAASKALGIGMRKGLSFAHFEIFHDHLGKPYLKLNSIAKNLLKDLNITDIHLSLTDERKYACAMVVLESNLINKLGTKNI</sequence>
<keyword evidence="4 10" id="KW-0276">Fatty acid metabolism</keyword>
<comment type="subcellular location">
    <subcellularLocation>
        <location evidence="10">Cytoplasm</location>
    </subcellularLocation>
</comment>
<dbReference type="FunFam" id="3.90.470.20:FF:000001">
    <property type="entry name" value="Holo-[acyl-carrier-protein] synthase"/>
    <property type="match status" value="1"/>
</dbReference>
<accession>H6Q5B6</accession>
<dbReference type="GO" id="GO:0000287">
    <property type="term" value="F:magnesium ion binding"/>
    <property type="evidence" value="ECO:0007669"/>
    <property type="project" value="UniProtKB-UniRule"/>
</dbReference>
<feature type="binding site" evidence="10">
    <location>
        <position position="63"/>
    </location>
    <ligand>
        <name>Mg(2+)</name>
        <dbReference type="ChEBI" id="CHEBI:18420"/>
    </ligand>
</feature>
<dbReference type="Gene3D" id="3.90.470.20">
    <property type="entry name" value="4'-phosphopantetheinyl transferase domain"/>
    <property type="match status" value="1"/>
</dbReference>
<comment type="function">
    <text evidence="9">Transfers the 4'-phosphopantetheine moiety from coenzyme A to the 'Ser-36' of acyl-carrier-protein.</text>
</comment>
<keyword evidence="5 10" id="KW-0460">Magnesium</keyword>
<reference evidence="12 13" key="1">
    <citation type="journal article" date="2012" name="MBio">
        <title>Insight into the transmission biology and species-specific functional capabilities of tsetse (Diptera: glossinidae) obligate symbiont wigglesworthia.</title>
        <authorList>
            <person name="Rio R.V."/>
            <person name="Symula R.E."/>
            <person name="Wang J."/>
            <person name="Lohs C."/>
            <person name="Wu Y.N."/>
            <person name="Snyder A.K."/>
            <person name="Bjornson R.D."/>
            <person name="Oshima K."/>
            <person name="Biehl B.S."/>
            <person name="Perna N.T."/>
            <person name="Hattori M."/>
            <person name="Aksoy S."/>
        </authorList>
    </citation>
    <scope>NUCLEOTIDE SEQUENCE [LARGE SCALE GENOMIC DNA]</scope>
    <source>
        <strain evidence="12">WGM</strain>
    </source>
</reference>
<dbReference type="RefSeq" id="WP_014354340.1">
    <property type="nucleotide sequence ID" value="NC_016893.1"/>
</dbReference>
<keyword evidence="1 10" id="KW-0444">Lipid biosynthesis</keyword>
<comment type="function">
    <text evidence="10">Transfers the 4'-phosphopantetheine moiety from coenzyme A to a Ser of acyl-carrier-protein.</text>
</comment>
<keyword evidence="13" id="KW-1185">Reference proteome</keyword>
<feature type="binding site" evidence="10">
    <location>
        <position position="9"/>
    </location>
    <ligand>
        <name>Mg(2+)</name>
        <dbReference type="ChEBI" id="CHEBI:18420"/>
    </ligand>
</feature>
<dbReference type="Pfam" id="PF01648">
    <property type="entry name" value="ACPS"/>
    <property type="match status" value="1"/>
</dbReference>
<dbReference type="InterPro" id="IPR008278">
    <property type="entry name" value="4-PPantetheinyl_Trfase_dom"/>
</dbReference>
<keyword evidence="6 10" id="KW-0443">Lipid metabolism</keyword>
<evidence type="ECO:0000313" key="13">
    <source>
        <dbReference type="Proteomes" id="UP000009061"/>
    </source>
</evidence>
<dbReference type="InterPro" id="IPR002582">
    <property type="entry name" value="ACPS"/>
</dbReference>
<dbReference type="Proteomes" id="UP000009061">
    <property type="component" value="Chromosome"/>
</dbReference>
<evidence type="ECO:0000256" key="10">
    <source>
        <dbReference type="HAMAP-Rule" id="MF_00101"/>
    </source>
</evidence>
<evidence type="ECO:0000256" key="4">
    <source>
        <dbReference type="ARBA" id="ARBA00022832"/>
    </source>
</evidence>
<proteinExistence type="inferred from homology"/>
<dbReference type="OrthoDB" id="517356at2"/>
<name>H6Q5B6_WIGGL</name>
<evidence type="ECO:0000256" key="6">
    <source>
        <dbReference type="ARBA" id="ARBA00023098"/>
    </source>
</evidence>
<evidence type="ECO:0000256" key="5">
    <source>
        <dbReference type="ARBA" id="ARBA00022842"/>
    </source>
</evidence>
<dbReference type="GO" id="GO:0006633">
    <property type="term" value="P:fatty acid biosynthetic process"/>
    <property type="evidence" value="ECO:0007669"/>
    <property type="project" value="UniProtKB-UniRule"/>
</dbReference>
<keyword evidence="2 10" id="KW-0808">Transferase</keyword>
<keyword evidence="10" id="KW-0963">Cytoplasm</keyword>
<dbReference type="KEGG" id="wgl:WIGMOR_0587"/>
<dbReference type="EMBL" id="CP003315">
    <property type="protein sequence ID" value="AFA41401.1"/>
    <property type="molecule type" value="Genomic_DNA"/>
</dbReference>
<dbReference type="EC" id="2.7.8.7" evidence="10"/>
<dbReference type="eggNOG" id="COG0736">
    <property type="taxonomic scope" value="Bacteria"/>
</dbReference>
<dbReference type="GO" id="GO:0005737">
    <property type="term" value="C:cytoplasm"/>
    <property type="evidence" value="ECO:0007669"/>
    <property type="project" value="UniProtKB-SubCell"/>
</dbReference>
<evidence type="ECO:0000256" key="3">
    <source>
        <dbReference type="ARBA" id="ARBA00022723"/>
    </source>
</evidence>
<dbReference type="GO" id="GO:0008897">
    <property type="term" value="F:holo-[acyl-carrier-protein] synthase activity"/>
    <property type="evidence" value="ECO:0007669"/>
    <property type="project" value="UniProtKB-UniRule"/>
</dbReference>
<dbReference type="STRING" id="1142511.WIGMOR_0587"/>
<dbReference type="NCBIfam" id="TIGR00516">
    <property type="entry name" value="acpS"/>
    <property type="match status" value="1"/>
</dbReference>
<keyword evidence="3 10" id="KW-0479">Metal-binding</keyword>
<comment type="catalytic activity">
    <reaction evidence="8 10">
        <text>apo-[ACP] + CoA = holo-[ACP] + adenosine 3',5'-bisphosphate + H(+)</text>
        <dbReference type="Rhea" id="RHEA:12068"/>
        <dbReference type="Rhea" id="RHEA-COMP:9685"/>
        <dbReference type="Rhea" id="RHEA-COMP:9690"/>
        <dbReference type="ChEBI" id="CHEBI:15378"/>
        <dbReference type="ChEBI" id="CHEBI:29999"/>
        <dbReference type="ChEBI" id="CHEBI:57287"/>
        <dbReference type="ChEBI" id="CHEBI:58343"/>
        <dbReference type="ChEBI" id="CHEBI:64479"/>
        <dbReference type="EC" id="2.7.8.7"/>
    </reaction>
</comment>
<evidence type="ECO:0000259" key="11">
    <source>
        <dbReference type="Pfam" id="PF01648"/>
    </source>
</evidence>